<evidence type="ECO:0000313" key="2">
    <source>
        <dbReference type="EMBL" id="OGD74853.1"/>
    </source>
</evidence>
<dbReference type="PANTHER" id="PTHR43830">
    <property type="entry name" value="PROTEIN PSP1"/>
    <property type="match status" value="1"/>
</dbReference>
<dbReference type="PANTHER" id="PTHR43830:SF3">
    <property type="entry name" value="PROTEIN PSP1"/>
    <property type="match status" value="1"/>
</dbReference>
<evidence type="ECO:0000313" key="3">
    <source>
        <dbReference type="Proteomes" id="UP000177187"/>
    </source>
</evidence>
<dbReference type="NCBIfam" id="NF041131">
    <property type="entry name" value="RicT_YaaT_fam"/>
    <property type="match status" value="1"/>
</dbReference>
<dbReference type="EMBL" id="MFAF01000091">
    <property type="protein sequence ID" value="OGD74853.1"/>
    <property type="molecule type" value="Genomic_DNA"/>
</dbReference>
<name>A0A1F5F5C9_9BACT</name>
<accession>A0A1F5F5C9</accession>
<dbReference type="InterPro" id="IPR007557">
    <property type="entry name" value="PSP1_C"/>
</dbReference>
<reference evidence="2 3" key="1">
    <citation type="journal article" date="2016" name="Nat. Commun.">
        <title>Thousands of microbial genomes shed light on interconnected biogeochemical processes in an aquifer system.</title>
        <authorList>
            <person name="Anantharaman K."/>
            <person name="Brown C.T."/>
            <person name="Hug L.A."/>
            <person name="Sharon I."/>
            <person name="Castelle C.J."/>
            <person name="Probst A.J."/>
            <person name="Thomas B.C."/>
            <person name="Singh A."/>
            <person name="Wilkins M.J."/>
            <person name="Karaoz U."/>
            <person name="Brodie E.L."/>
            <person name="Williams K.H."/>
            <person name="Hubbard S.S."/>
            <person name="Banfield J.F."/>
        </authorList>
    </citation>
    <scope>NUCLEOTIDE SEQUENCE [LARGE SCALE GENOMIC DNA]</scope>
</reference>
<dbReference type="PROSITE" id="PS51411">
    <property type="entry name" value="PSP1_C"/>
    <property type="match status" value="1"/>
</dbReference>
<dbReference type="Proteomes" id="UP000177187">
    <property type="component" value="Unassembled WGS sequence"/>
</dbReference>
<feature type="domain" description="PSP1 C-terminal" evidence="1">
    <location>
        <begin position="61"/>
        <end position="144"/>
    </location>
</feature>
<dbReference type="GO" id="GO:0005737">
    <property type="term" value="C:cytoplasm"/>
    <property type="evidence" value="ECO:0007669"/>
    <property type="project" value="TreeGrafter"/>
</dbReference>
<comment type="caution">
    <text evidence="2">The sequence shown here is derived from an EMBL/GenBank/DDBJ whole genome shotgun (WGS) entry which is preliminary data.</text>
</comment>
<proteinExistence type="predicted"/>
<sequence>MRLYTEFRLREDHLRLLGHCDGEKPAAGDCYRVVVDGRERFAEVARTGVPLVEKTVHHLPCRVIGPIGADDVARMAEAAKLERRAARLFKELKEELPLKLVDVSAAVGGDSVTFFFTTPEKVDYRRLVATLARRLEIRIEMRQIGVRDEARRLSGYASCGRELCCANWLRTFDPVTIKMAKHQNLVLNPNRISGLCGRLMCCLAYEYDYYLDAVKRLPRSGSRVTLADGAEVVVRQVNAIKGTLVVERADGTREELTPDRLAVDDGEAG</sequence>
<evidence type="ECO:0000259" key="1">
    <source>
        <dbReference type="PROSITE" id="PS51411"/>
    </source>
</evidence>
<dbReference type="InterPro" id="IPR047767">
    <property type="entry name" value="PSP1-like"/>
</dbReference>
<dbReference type="STRING" id="1817816.A2Y64_04365"/>
<dbReference type="Pfam" id="PF04468">
    <property type="entry name" value="PSP1"/>
    <property type="match status" value="1"/>
</dbReference>
<protein>
    <recommendedName>
        <fullName evidence="1">PSP1 C-terminal domain-containing protein</fullName>
    </recommendedName>
</protein>
<dbReference type="AlphaFoldDB" id="A0A1F5F5C9"/>
<organism evidence="2 3">
    <name type="scientific">Candidatus Coatesbacteria bacterium RBG_13_66_14</name>
    <dbReference type="NCBI Taxonomy" id="1817816"/>
    <lineage>
        <taxon>Bacteria</taxon>
        <taxon>Candidatus Coatesiibacteriota</taxon>
    </lineage>
</organism>
<gene>
    <name evidence="2" type="ORF">A2Y64_04365</name>
</gene>